<dbReference type="Proteomes" id="UP000663879">
    <property type="component" value="Unassembled WGS sequence"/>
</dbReference>
<feature type="chain" id="PRO_5032752827" evidence="1">
    <location>
        <begin position="18"/>
        <end position="184"/>
    </location>
</feature>
<protein>
    <submittedName>
        <fullName evidence="2">Uncharacterized protein</fullName>
    </submittedName>
</protein>
<evidence type="ECO:0000256" key="1">
    <source>
        <dbReference type="SAM" id="SignalP"/>
    </source>
</evidence>
<feature type="signal peptide" evidence="1">
    <location>
        <begin position="1"/>
        <end position="17"/>
    </location>
</feature>
<gene>
    <name evidence="2" type="ORF">OXX778_LOCUS12191</name>
</gene>
<dbReference type="AlphaFoldDB" id="A0A814AKS5"/>
<dbReference type="EMBL" id="CAJNOC010002172">
    <property type="protein sequence ID" value="CAF0916820.1"/>
    <property type="molecule type" value="Genomic_DNA"/>
</dbReference>
<keyword evidence="3" id="KW-1185">Reference proteome</keyword>
<proteinExistence type="predicted"/>
<reference evidence="2" key="1">
    <citation type="submission" date="2021-02" db="EMBL/GenBank/DDBJ databases">
        <authorList>
            <person name="Nowell W R."/>
        </authorList>
    </citation>
    <scope>NUCLEOTIDE SEQUENCE</scope>
    <source>
        <strain evidence="2">Ploen Becks lab</strain>
    </source>
</reference>
<accession>A0A814AKS5</accession>
<sequence length="184" mass="21175">MKFLFFLALSIIFMVNGLPIQNSDIEKTTLCVYTDNSKQIFCQRSEIKIQCDAFVVGQKSIRFLGISQQPIDSSNPELVKYFVYPRKEKSSTYLDHSNLIEGRSVENFLYYGEKSDNNGLRVPNLSCWNKLLDVLKGTEQIQKVKLTDSNEEVSLIGEIFIDDFSKSKRTSITKGYGYYGSYYF</sequence>
<evidence type="ECO:0000313" key="2">
    <source>
        <dbReference type="EMBL" id="CAF0916820.1"/>
    </source>
</evidence>
<keyword evidence="1" id="KW-0732">Signal</keyword>
<comment type="caution">
    <text evidence="2">The sequence shown here is derived from an EMBL/GenBank/DDBJ whole genome shotgun (WGS) entry which is preliminary data.</text>
</comment>
<name>A0A814AKS5_9BILA</name>
<organism evidence="2 3">
    <name type="scientific">Brachionus calyciflorus</name>
    <dbReference type="NCBI Taxonomy" id="104777"/>
    <lineage>
        <taxon>Eukaryota</taxon>
        <taxon>Metazoa</taxon>
        <taxon>Spiralia</taxon>
        <taxon>Gnathifera</taxon>
        <taxon>Rotifera</taxon>
        <taxon>Eurotatoria</taxon>
        <taxon>Monogononta</taxon>
        <taxon>Pseudotrocha</taxon>
        <taxon>Ploima</taxon>
        <taxon>Brachionidae</taxon>
        <taxon>Brachionus</taxon>
    </lineage>
</organism>
<evidence type="ECO:0000313" key="3">
    <source>
        <dbReference type="Proteomes" id="UP000663879"/>
    </source>
</evidence>